<dbReference type="PANTHER" id="PTHR48441:SF1">
    <property type="entry name" value="NT-3"/>
    <property type="match status" value="1"/>
</dbReference>
<name>A0A6A1VID9_9ROSI</name>
<dbReference type="InterPro" id="IPR005549">
    <property type="entry name" value="Kinetochore_Nuf2_N"/>
</dbReference>
<protein>
    <recommendedName>
        <fullName evidence="10">Kinetochore protein Nuf2 N-terminal domain-containing protein</fullName>
    </recommendedName>
</protein>
<comment type="subcellular location">
    <subcellularLocation>
        <location evidence="1">Chromosome</location>
        <location evidence="1">Centromere</location>
    </subcellularLocation>
</comment>
<comment type="caution">
    <text evidence="11">The sequence shown here is derived from an EMBL/GenBank/DDBJ whole genome shotgun (WGS) entry which is preliminary data.</text>
</comment>
<evidence type="ECO:0000256" key="2">
    <source>
        <dbReference type="ARBA" id="ARBA00005498"/>
    </source>
</evidence>
<evidence type="ECO:0000256" key="8">
    <source>
        <dbReference type="ARBA" id="ARBA00023328"/>
    </source>
</evidence>
<comment type="similarity">
    <text evidence="2">Belongs to the NUF2 family.</text>
</comment>
<keyword evidence="3" id="KW-0158">Chromosome</keyword>
<accession>A0A6A1VID9</accession>
<feature type="domain" description="Kinetochore protein Nuf2 N-terminal" evidence="10">
    <location>
        <begin position="134"/>
        <end position="198"/>
    </location>
</feature>
<keyword evidence="5" id="KW-0498">Mitosis</keyword>
<dbReference type="PANTHER" id="PTHR48441">
    <property type="match status" value="1"/>
</dbReference>
<dbReference type="Proteomes" id="UP000516437">
    <property type="component" value="Chromosome 5"/>
</dbReference>
<keyword evidence="8" id="KW-0137">Centromere</keyword>
<evidence type="ECO:0000313" key="12">
    <source>
        <dbReference type="Proteomes" id="UP000516437"/>
    </source>
</evidence>
<proteinExistence type="inferred from homology"/>
<evidence type="ECO:0000256" key="3">
    <source>
        <dbReference type="ARBA" id="ARBA00022454"/>
    </source>
</evidence>
<evidence type="ECO:0000313" key="11">
    <source>
        <dbReference type="EMBL" id="KAB1212355.1"/>
    </source>
</evidence>
<dbReference type="Pfam" id="PF03800">
    <property type="entry name" value="Nuf2"/>
    <property type="match status" value="2"/>
</dbReference>
<dbReference type="EMBL" id="RXIC02000023">
    <property type="protein sequence ID" value="KAB1212355.1"/>
    <property type="molecule type" value="Genomic_DNA"/>
</dbReference>
<sequence>MSKFEWPIMSRSEIVAILAESQIASISEHNLFNPNPEFISDLYAGLLFHIDVSFSVEHIHELGVVNGAELVPNSVSSLRMGEKMNLNLVLEENSNGLLDTRASDFYLPPPAAGGPWTIGVCSARAAREPRPSCESARMVKLYNRIKVVLASTECPEKFTLKDLIRPDTGRTEFFLSAILNFGLHRQAKLDFLRPIVDEVNHLEEQQREWEAKHPSCAKFCMQLNAEIEDYNEARERELPLVQDVDAKVKELRLTIAGLNNHQMALRASFRKLKEKTGEMDDKVVHAIERALEEKKSTREVAKNSEKIAMQSYRDKNAIAELYTKVFKKMFKHFGQMQAIQEQDFKALKAKLSDEGVLDKSLEAKLEERQALDELRKQLEKERDLKLEDATKDFNNVKLEVESRRRDLEARQKNVEAVVVEAISIKESGAAEVQEFIHKSEEIVKEVHFDGFPS</sequence>
<dbReference type="InterPro" id="IPR038275">
    <property type="entry name" value="Nuf2_N_sf"/>
</dbReference>
<evidence type="ECO:0000256" key="7">
    <source>
        <dbReference type="ARBA" id="ARBA00023306"/>
    </source>
</evidence>
<evidence type="ECO:0000256" key="4">
    <source>
        <dbReference type="ARBA" id="ARBA00022618"/>
    </source>
</evidence>
<feature type="coiled-coil region" evidence="9">
    <location>
        <begin position="357"/>
        <end position="388"/>
    </location>
</feature>
<keyword evidence="12" id="KW-1185">Reference proteome</keyword>
<evidence type="ECO:0000256" key="5">
    <source>
        <dbReference type="ARBA" id="ARBA00022776"/>
    </source>
</evidence>
<dbReference type="GO" id="GO:0051301">
    <property type="term" value="P:cell division"/>
    <property type="evidence" value="ECO:0007669"/>
    <property type="project" value="UniProtKB-KW"/>
</dbReference>
<feature type="domain" description="Kinetochore protein Nuf2 N-terminal" evidence="10">
    <location>
        <begin position="4"/>
        <end position="48"/>
    </location>
</feature>
<evidence type="ECO:0000256" key="9">
    <source>
        <dbReference type="SAM" id="Coils"/>
    </source>
</evidence>
<organism evidence="11 12">
    <name type="scientific">Morella rubra</name>
    <name type="common">Chinese bayberry</name>
    <dbReference type="NCBI Taxonomy" id="262757"/>
    <lineage>
        <taxon>Eukaryota</taxon>
        <taxon>Viridiplantae</taxon>
        <taxon>Streptophyta</taxon>
        <taxon>Embryophyta</taxon>
        <taxon>Tracheophyta</taxon>
        <taxon>Spermatophyta</taxon>
        <taxon>Magnoliopsida</taxon>
        <taxon>eudicotyledons</taxon>
        <taxon>Gunneridae</taxon>
        <taxon>Pentapetalae</taxon>
        <taxon>rosids</taxon>
        <taxon>fabids</taxon>
        <taxon>Fagales</taxon>
        <taxon>Myricaceae</taxon>
        <taxon>Morella</taxon>
    </lineage>
</organism>
<gene>
    <name evidence="11" type="ORF">CJ030_MR5G025123</name>
</gene>
<reference evidence="11 12" key="1">
    <citation type="journal article" date="2019" name="Plant Biotechnol. J.">
        <title>The red bayberry genome and genetic basis of sex determination.</title>
        <authorList>
            <person name="Jia H.M."/>
            <person name="Jia H.J."/>
            <person name="Cai Q.L."/>
            <person name="Wang Y."/>
            <person name="Zhao H.B."/>
            <person name="Yang W.F."/>
            <person name="Wang G.Y."/>
            <person name="Li Y.H."/>
            <person name="Zhan D.L."/>
            <person name="Shen Y.T."/>
            <person name="Niu Q.F."/>
            <person name="Chang L."/>
            <person name="Qiu J."/>
            <person name="Zhao L."/>
            <person name="Xie H.B."/>
            <person name="Fu W.Y."/>
            <person name="Jin J."/>
            <person name="Li X.W."/>
            <person name="Jiao Y."/>
            <person name="Zhou C.C."/>
            <person name="Tu T."/>
            <person name="Chai C.Y."/>
            <person name="Gao J.L."/>
            <person name="Fan L.J."/>
            <person name="van de Weg E."/>
            <person name="Wang J.Y."/>
            <person name="Gao Z.S."/>
        </authorList>
    </citation>
    <scope>NUCLEOTIDE SEQUENCE [LARGE SCALE GENOMIC DNA]</scope>
    <source>
        <tissue evidence="11">Leaves</tissue>
    </source>
</reference>
<keyword evidence="7" id="KW-0131">Cell cycle</keyword>
<keyword evidence="6 9" id="KW-0175">Coiled coil</keyword>
<dbReference type="OrthoDB" id="8194677at2759"/>
<evidence type="ECO:0000256" key="6">
    <source>
        <dbReference type="ARBA" id="ARBA00023054"/>
    </source>
</evidence>
<dbReference type="AlphaFoldDB" id="A0A6A1VID9"/>
<evidence type="ECO:0000259" key="10">
    <source>
        <dbReference type="Pfam" id="PF03800"/>
    </source>
</evidence>
<keyword evidence="4" id="KW-0132">Cell division</keyword>
<dbReference type="GO" id="GO:0031262">
    <property type="term" value="C:Ndc80 complex"/>
    <property type="evidence" value="ECO:0007669"/>
    <property type="project" value="InterPro"/>
</dbReference>
<evidence type="ECO:0000256" key="1">
    <source>
        <dbReference type="ARBA" id="ARBA00004584"/>
    </source>
</evidence>
<dbReference type="Gene3D" id="1.10.418.60">
    <property type="entry name" value="Ncd80 complex, Nuf2 subunit"/>
    <property type="match status" value="1"/>
</dbReference>